<proteinExistence type="predicted"/>
<comment type="caution">
    <text evidence="3">The sequence shown here is derived from an EMBL/GenBank/DDBJ whole genome shotgun (WGS) entry which is preliminary data.</text>
</comment>
<evidence type="ECO:0000259" key="2">
    <source>
        <dbReference type="Pfam" id="PF26006"/>
    </source>
</evidence>
<dbReference type="AlphaFoldDB" id="A0A3A6PQQ6"/>
<protein>
    <recommendedName>
        <fullName evidence="2">DUF7999 domain-containing protein</fullName>
    </recommendedName>
</protein>
<reference evidence="3 4" key="1">
    <citation type="submission" date="2018-06" db="EMBL/GenBank/DDBJ databases">
        <title>Halonotius sp. F13-13 a new haloarchaeeon isolated from a solar saltern from Isla Cristina, Huelva, Spain.</title>
        <authorList>
            <person name="Duran-Viseras A."/>
            <person name="Sanchez-Porro C."/>
            <person name="Ventosa A."/>
        </authorList>
    </citation>
    <scope>NUCLEOTIDE SEQUENCE [LARGE SCALE GENOMIC DNA]</scope>
    <source>
        <strain evidence="3 4">F13-13</strain>
    </source>
</reference>
<dbReference type="InterPro" id="IPR058312">
    <property type="entry name" value="DUF7999"/>
</dbReference>
<organism evidence="3 4">
    <name type="scientific">Halonotius aquaticus</name>
    <dbReference type="NCBI Taxonomy" id="2216978"/>
    <lineage>
        <taxon>Archaea</taxon>
        <taxon>Methanobacteriati</taxon>
        <taxon>Methanobacteriota</taxon>
        <taxon>Stenosarchaea group</taxon>
        <taxon>Halobacteria</taxon>
        <taxon>Halobacteriales</taxon>
        <taxon>Haloferacaceae</taxon>
        <taxon>Halonotius</taxon>
    </lineage>
</organism>
<name>A0A3A6PQQ6_9EURY</name>
<keyword evidence="4" id="KW-1185">Reference proteome</keyword>
<feature type="region of interest" description="Disordered" evidence="1">
    <location>
        <begin position="91"/>
        <end position="122"/>
    </location>
</feature>
<sequence length="122" mass="13153">MESPRSTAQRYRVLSEMTTQDGMTVADPTAGTVLQVVSYQDDALHDRLAGVNVGSVVTIGLERAGTRANAYVAYRPPEGCTITHNPPLQLETRAQRTDDPATTEISHPVLHHGSDDTTPPTV</sequence>
<evidence type="ECO:0000313" key="4">
    <source>
        <dbReference type="Proteomes" id="UP000276588"/>
    </source>
</evidence>
<evidence type="ECO:0000313" key="3">
    <source>
        <dbReference type="EMBL" id="RJX44583.1"/>
    </source>
</evidence>
<dbReference type="EMBL" id="QKNY01000004">
    <property type="protein sequence ID" value="RJX44583.1"/>
    <property type="molecule type" value="Genomic_DNA"/>
</dbReference>
<dbReference type="Pfam" id="PF26006">
    <property type="entry name" value="DUF7999"/>
    <property type="match status" value="1"/>
</dbReference>
<dbReference type="RefSeq" id="WP_120101272.1">
    <property type="nucleotide sequence ID" value="NZ_QKNY01000004.1"/>
</dbReference>
<feature type="domain" description="DUF7999" evidence="2">
    <location>
        <begin position="4"/>
        <end position="74"/>
    </location>
</feature>
<accession>A0A3A6PQQ6</accession>
<gene>
    <name evidence="3" type="ORF">DM826_02935</name>
</gene>
<dbReference type="Proteomes" id="UP000276588">
    <property type="component" value="Unassembled WGS sequence"/>
</dbReference>
<evidence type="ECO:0000256" key="1">
    <source>
        <dbReference type="SAM" id="MobiDB-lite"/>
    </source>
</evidence>